<comment type="caution">
    <text evidence="2">The sequence shown here is derived from an EMBL/GenBank/DDBJ whole genome shotgun (WGS) entry which is preliminary data.</text>
</comment>
<feature type="compositionally biased region" description="Acidic residues" evidence="1">
    <location>
        <begin position="199"/>
        <end position="208"/>
    </location>
</feature>
<protein>
    <submittedName>
        <fullName evidence="2">Uncharacterized protein</fullName>
    </submittedName>
</protein>
<feature type="region of interest" description="Disordered" evidence="1">
    <location>
        <begin position="352"/>
        <end position="373"/>
    </location>
</feature>
<feature type="compositionally biased region" description="Polar residues" evidence="1">
    <location>
        <begin position="184"/>
        <end position="198"/>
    </location>
</feature>
<evidence type="ECO:0000256" key="1">
    <source>
        <dbReference type="SAM" id="MobiDB-lite"/>
    </source>
</evidence>
<name>A0AAE0TRD1_9PEZI</name>
<gene>
    <name evidence="2" type="ORF">LTR78_009524</name>
</gene>
<proteinExistence type="predicted"/>
<feature type="compositionally biased region" description="Polar residues" evidence="1">
    <location>
        <begin position="235"/>
        <end position="252"/>
    </location>
</feature>
<feature type="region of interest" description="Disordered" evidence="1">
    <location>
        <begin position="169"/>
        <end position="252"/>
    </location>
</feature>
<evidence type="ECO:0000313" key="3">
    <source>
        <dbReference type="Proteomes" id="UP001274830"/>
    </source>
</evidence>
<sequence>MHIPPPPSPSDLLPPLLACLPTAFMSPQPPPALLPLLSPILRQRIQYMNPEPSTNNRGETWLPLLQWDRGLAAKLPDVVERIQPEPHPVSGELEIDELRPAKYRRLDEETLQARLEVEQYEILPIYVWCENDEHGQTGPGWKLAELRSLEDVEDGTIWSESILQANDAAERETNTHSLPVPHYTNGNGHATYSHQPPTTDEEEEEAYDDGSYWAAYDATPGRTPAKGPSPAPPQHQDQANNSNTSRQRTQSEQDYYNRYGAEVEPALDGHDPDEEVPAEVAVGGSTLNGGRLPNNTSSSGLGGERGMGQPPGRVETASRPQQRSLFPADADAERPHDSAVSTSLAQSQALLNGPSELPQPRAISPTTSHTSSVDRLEEAAAAMDTSHHNAGNGSGGDGGDDRALRGIKMHIATDIKSLFRLARSAGMERREFEEVVGRELSVLGMLEGDD</sequence>
<dbReference type="Proteomes" id="UP001274830">
    <property type="component" value="Unassembled WGS sequence"/>
</dbReference>
<feature type="region of interest" description="Disordered" evidence="1">
    <location>
        <begin position="283"/>
        <end position="321"/>
    </location>
</feature>
<keyword evidence="3" id="KW-1185">Reference proteome</keyword>
<accession>A0AAE0TRD1</accession>
<dbReference type="AlphaFoldDB" id="A0AAE0TRD1"/>
<reference evidence="2" key="1">
    <citation type="submission" date="2023-07" db="EMBL/GenBank/DDBJ databases">
        <title>Black Yeasts Isolated from many extreme environments.</title>
        <authorList>
            <person name="Coleine C."/>
            <person name="Stajich J.E."/>
            <person name="Selbmann L."/>
        </authorList>
    </citation>
    <scope>NUCLEOTIDE SEQUENCE</scope>
    <source>
        <strain evidence="2">CCFEE 5485</strain>
    </source>
</reference>
<evidence type="ECO:0000313" key="2">
    <source>
        <dbReference type="EMBL" id="KAK3670556.1"/>
    </source>
</evidence>
<organism evidence="2 3">
    <name type="scientific">Recurvomyces mirabilis</name>
    <dbReference type="NCBI Taxonomy" id="574656"/>
    <lineage>
        <taxon>Eukaryota</taxon>
        <taxon>Fungi</taxon>
        <taxon>Dikarya</taxon>
        <taxon>Ascomycota</taxon>
        <taxon>Pezizomycotina</taxon>
        <taxon>Dothideomycetes</taxon>
        <taxon>Dothideomycetidae</taxon>
        <taxon>Mycosphaerellales</taxon>
        <taxon>Teratosphaeriaceae</taxon>
        <taxon>Recurvomyces</taxon>
    </lineage>
</organism>
<dbReference type="EMBL" id="JAUTXT010000054">
    <property type="protein sequence ID" value="KAK3670556.1"/>
    <property type="molecule type" value="Genomic_DNA"/>
</dbReference>